<evidence type="ECO:0000313" key="1">
    <source>
        <dbReference type="EMBL" id="GIY46737.1"/>
    </source>
</evidence>
<comment type="caution">
    <text evidence="1">The sequence shown here is derived from an EMBL/GenBank/DDBJ whole genome shotgun (WGS) entry which is preliminary data.</text>
</comment>
<evidence type="ECO:0000313" key="2">
    <source>
        <dbReference type="Proteomes" id="UP001054945"/>
    </source>
</evidence>
<keyword evidence="2" id="KW-1185">Reference proteome</keyword>
<protein>
    <submittedName>
        <fullName evidence="1">Uncharacterized protein</fullName>
    </submittedName>
</protein>
<accession>A0AAV4TPQ9</accession>
<reference evidence="1 2" key="1">
    <citation type="submission" date="2021-06" db="EMBL/GenBank/DDBJ databases">
        <title>Caerostris extrusa draft genome.</title>
        <authorList>
            <person name="Kono N."/>
            <person name="Arakawa K."/>
        </authorList>
    </citation>
    <scope>NUCLEOTIDE SEQUENCE [LARGE SCALE GENOMIC DNA]</scope>
</reference>
<proteinExistence type="predicted"/>
<name>A0AAV4TPQ9_CAEEX</name>
<gene>
    <name evidence="1" type="ORF">CEXT_169321</name>
</gene>
<sequence length="115" mass="12776">MLLSVQEGRKIQTSSLVQCWPSASNAPRRKVLLMSLSLWRMTSCLSFGNAHSLSPTARQNNLLAHQKPNMNSITDASDGKIPGAAFSHPKRLKIQGRTHFLLEDASNEMRPPPIR</sequence>
<dbReference type="EMBL" id="BPLR01011473">
    <property type="protein sequence ID" value="GIY46737.1"/>
    <property type="molecule type" value="Genomic_DNA"/>
</dbReference>
<dbReference type="AlphaFoldDB" id="A0AAV4TPQ9"/>
<dbReference type="Proteomes" id="UP001054945">
    <property type="component" value="Unassembled WGS sequence"/>
</dbReference>
<organism evidence="1 2">
    <name type="scientific">Caerostris extrusa</name>
    <name type="common">Bark spider</name>
    <name type="synonym">Caerostris bankana</name>
    <dbReference type="NCBI Taxonomy" id="172846"/>
    <lineage>
        <taxon>Eukaryota</taxon>
        <taxon>Metazoa</taxon>
        <taxon>Ecdysozoa</taxon>
        <taxon>Arthropoda</taxon>
        <taxon>Chelicerata</taxon>
        <taxon>Arachnida</taxon>
        <taxon>Araneae</taxon>
        <taxon>Araneomorphae</taxon>
        <taxon>Entelegynae</taxon>
        <taxon>Araneoidea</taxon>
        <taxon>Araneidae</taxon>
        <taxon>Caerostris</taxon>
    </lineage>
</organism>